<gene>
    <name evidence="4" type="ordered locus">Plut_1455</name>
</gene>
<reference evidence="5" key="1">
    <citation type="submission" date="2005-08" db="EMBL/GenBank/DDBJ databases">
        <title>Complete sequence of Pelodictyon luteolum DSM 273.</title>
        <authorList>
            <consortium name="US DOE Joint Genome Institute"/>
            <person name="Copeland A."/>
            <person name="Lucas S."/>
            <person name="Lapidus A."/>
            <person name="Barry K."/>
            <person name="Detter J.C."/>
            <person name="Glavina T."/>
            <person name="Hammon N."/>
            <person name="Israni S."/>
            <person name="Pitluck S."/>
            <person name="Bryant D."/>
            <person name="Schmutz J."/>
            <person name="Larimer F."/>
            <person name="Land M."/>
            <person name="Kyrpides N."/>
            <person name="Ivanova N."/>
            <person name="Richardson P."/>
        </authorList>
    </citation>
    <scope>NUCLEOTIDE SEQUENCE [LARGE SCALE GENOMIC DNA]</scope>
    <source>
        <strain evidence="5">DSM 273 / BCRC 81028 / 2530</strain>
    </source>
</reference>
<dbReference type="Gene3D" id="6.10.20.100">
    <property type="match status" value="1"/>
</dbReference>
<keyword evidence="2" id="KW-0479">Metal-binding</keyword>
<dbReference type="InterPro" id="IPR002780">
    <property type="entry name" value="Hyd_form_HypD"/>
</dbReference>
<keyword evidence="5" id="KW-1185">Reference proteome</keyword>
<dbReference type="EMBL" id="CP000096">
    <property type="protein sequence ID" value="ABB24314.1"/>
    <property type="molecule type" value="Genomic_DNA"/>
</dbReference>
<evidence type="ECO:0000256" key="3">
    <source>
        <dbReference type="ARBA" id="ARBA00023004"/>
    </source>
</evidence>
<dbReference type="PANTHER" id="PTHR30149:SF0">
    <property type="entry name" value="HYDROGENASE MATURATION FACTOR HYPD"/>
    <property type="match status" value="1"/>
</dbReference>
<dbReference type="eggNOG" id="COG0409">
    <property type="taxonomic scope" value="Bacteria"/>
</dbReference>
<dbReference type="STRING" id="319225.Plut_1455"/>
<evidence type="ECO:0000256" key="2">
    <source>
        <dbReference type="ARBA" id="ARBA00022723"/>
    </source>
</evidence>
<sequence length="362" mass="39615">MKYIDEYRNPRLARTLLEAIRRRVSRPWTIMEICGGQTHSIIRNGIDQLLPDTIELVHGPGCPVCVTPLESIERALLLASKKEVIFTSFGDMLRVPGSSRDLFMVRSEGGDVRVVFSPLDALQIARDNPSREVVFFAVGFETTAPANAMAVHQAAREGIGNFSILVSQVMVPPAMRAILRMPANRVQGFLAAGHVCAVMGYEQYLPLSAEFHVPIVPTGFEPVDLLAGILKTVELLEDSQPEVVNSYGRVVSREGNLAARGTIDKVFEVVDRQWRGVGLIPESGLGLRSEYAGFDAEKRFHLSHMSTEESPLCMSGSILQGVMKPDGCPAFGAECTPQHPLGATMVSSEGACAAYYNYHRNL</sequence>
<comment type="similarity">
    <text evidence="1">Belongs to the HypD family.</text>
</comment>
<keyword evidence="3" id="KW-0408">Iron</keyword>
<dbReference type="AlphaFoldDB" id="Q3B2W7"/>
<proteinExistence type="inferred from homology"/>
<dbReference type="GO" id="GO:0051539">
    <property type="term" value="F:4 iron, 4 sulfur cluster binding"/>
    <property type="evidence" value="ECO:0007669"/>
    <property type="project" value="TreeGrafter"/>
</dbReference>
<dbReference type="GO" id="GO:0070025">
    <property type="term" value="F:carbon monoxide binding"/>
    <property type="evidence" value="ECO:0007669"/>
    <property type="project" value="TreeGrafter"/>
</dbReference>
<dbReference type="OrthoDB" id="9770424at2"/>
<dbReference type="InterPro" id="IPR042243">
    <property type="entry name" value="HypD_1"/>
</dbReference>
<dbReference type="PANTHER" id="PTHR30149">
    <property type="entry name" value="HYDROGENASE PROTEIN ASSEMBLY PROTEIN HYPD"/>
    <property type="match status" value="1"/>
</dbReference>
<dbReference type="GO" id="GO:0051604">
    <property type="term" value="P:protein maturation"/>
    <property type="evidence" value="ECO:0007669"/>
    <property type="project" value="TreeGrafter"/>
</dbReference>
<dbReference type="NCBIfam" id="TIGR00075">
    <property type="entry name" value="hypD"/>
    <property type="match status" value="1"/>
</dbReference>
<dbReference type="RefSeq" id="WP_011358186.1">
    <property type="nucleotide sequence ID" value="NC_007512.1"/>
</dbReference>
<name>Q3B2W7_CHLL3</name>
<dbReference type="Gene3D" id="3.40.50.11750">
    <property type="entry name" value="HypD, alpha/beta domain 1"/>
    <property type="match status" value="2"/>
</dbReference>
<protein>
    <submittedName>
        <fullName evidence="4">Hydrogenase formation HypD protein</fullName>
    </submittedName>
</protein>
<dbReference type="HOGENOM" id="CLU_048562_1_0_10"/>
<organism evidence="4 5">
    <name type="scientific">Chlorobium luteolum (strain DSM 273 / BCRC 81028 / 2530)</name>
    <name type="common">Pelodictyon luteolum</name>
    <dbReference type="NCBI Taxonomy" id="319225"/>
    <lineage>
        <taxon>Bacteria</taxon>
        <taxon>Pseudomonadati</taxon>
        <taxon>Chlorobiota</taxon>
        <taxon>Chlorobiia</taxon>
        <taxon>Chlorobiales</taxon>
        <taxon>Chlorobiaceae</taxon>
        <taxon>Chlorobium/Pelodictyon group</taxon>
        <taxon>Pelodictyon</taxon>
    </lineage>
</organism>
<dbReference type="GO" id="GO:0005506">
    <property type="term" value="F:iron ion binding"/>
    <property type="evidence" value="ECO:0007669"/>
    <property type="project" value="TreeGrafter"/>
</dbReference>
<accession>Q3B2W7</accession>
<dbReference type="InterPro" id="IPR042244">
    <property type="entry name" value="HypD_2_sf"/>
</dbReference>
<dbReference type="Proteomes" id="UP000002709">
    <property type="component" value="Chromosome"/>
</dbReference>
<evidence type="ECO:0000313" key="5">
    <source>
        <dbReference type="Proteomes" id="UP000002709"/>
    </source>
</evidence>
<evidence type="ECO:0000256" key="1">
    <source>
        <dbReference type="ARBA" id="ARBA00007888"/>
    </source>
</evidence>
<dbReference type="PIRSF" id="PIRSF005622">
    <property type="entry name" value="Hydrgn_mat_hypD"/>
    <property type="match status" value="1"/>
</dbReference>
<dbReference type="KEGG" id="plt:Plut_1455"/>
<evidence type="ECO:0000313" key="4">
    <source>
        <dbReference type="EMBL" id="ABB24314.1"/>
    </source>
</evidence>
<dbReference type="Pfam" id="PF01924">
    <property type="entry name" value="HypD"/>
    <property type="match status" value="1"/>
</dbReference>